<protein>
    <submittedName>
        <fullName evidence="1">Uncharacterized protein</fullName>
    </submittedName>
</protein>
<dbReference type="AlphaFoldDB" id="A0A1M5G4B0"/>
<proteinExistence type="predicted"/>
<organism evidence="1 2">
    <name type="scientific">Fodinibius roseus</name>
    <dbReference type="NCBI Taxonomy" id="1194090"/>
    <lineage>
        <taxon>Bacteria</taxon>
        <taxon>Pseudomonadati</taxon>
        <taxon>Balneolota</taxon>
        <taxon>Balneolia</taxon>
        <taxon>Balneolales</taxon>
        <taxon>Balneolaceae</taxon>
        <taxon>Fodinibius</taxon>
    </lineage>
</organism>
<name>A0A1M5G4B0_9BACT</name>
<dbReference type="Proteomes" id="UP000184041">
    <property type="component" value="Unassembled WGS sequence"/>
</dbReference>
<evidence type="ECO:0000313" key="1">
    <source>
        <dbReference type="EMBL" id="SHF98595.1"/>
    </source>
</evidence>
<sequence>MVMGSNLSFDLLLSRIDDFYHTHGYYPNVKVSMAFWENNARNIAQLANKYIEITVTKNLRAKDSFLLEGMEEQSSVIDTLFDLKSQVDTWIMEGKGHWPVRCKAMNVAVYIPIQLFAIVPGEATIKGLDLDKNFPGTPKGEHILVLTRD</sequence>
<reference evidence="1 2" key="1">
    <citation type="submission" date="2016-11" db="EMBL/GenBank/DDBJ databases">
        <authorList>
            <person name="Jaros S."/>
            <person name="Januszkiewicz K."/>
            <person name="Wedrychowicz H."/>
        </authorList>
    </citation>
    <scope>NUCLEOTIDE SEQUENCE [LARGE SCALE GENOMIC DNA]</scope>
    <source>
        <strain evidence="1 2">DSM 21986</strain>
    </source>
</reference>
<evidence type="ECO:0000313" key="2">
    <source>
        <dbReference type="Proteomes" id="UP000184041"/>
    </source>
</evidence>
<accession>A0A1M5G4B0</accession>
<gene>
    <name evidence="1" type="ORF">SAMN05443144_11680</name>
</gene>
<keyword evidence="2" id="KW-1185">Reference proteome</keyword>
<dbReference type="EMBL" id="FQUS01000016">
    <property type="protein sequence ID" value="SHF98595.1"/>
    <property type="molecule type" value="Genomic_DNA"/>
</dbReference>